<dbReference type="PANTHER" id="PTHR10629">
    <property type="entry name" value="CYTOSINE-SPECIFIC METHYLTRANSFERASE"/>
    <property type="match status" value="1"/>
</dbReference>
<dbReference type="Gene3D" id="3.40.50.150">
    <property type="entry name" value="Vaccinia Virus protein VP39"/>
    <property type="match status" value="1"/>
</dbReference>
<sequence>MDAKKKRKNTSAKKVASITFADVFAGCGGLSLGLVNAGWKGTFAIERHADAFGTLATNLVNGRPSKRKFAWPQWLPKSEIATSDLLGGYGKELAEMKGKLTLLAGGPPCQGFSLAGRRTQSDPRNALTEDYIEMVRLLEPRFLLIENVRGFTLPFKKNVSDEHDAGPYSDRVKESLEKIGYRVYSDLIDLSRFGVPQSRKRFILIAIKCGDKALKKLDGSSPIDLLYKQRVRFLANKRIPYDRPVSVKEAIGDLEIKGGNLLPCTDSPLKGFNKVSYERGKYRSSFISLMRKGVVSEPNSLRLPNHNESTRTQFKLIMDTCVKGRTLTDLDRKRLKLKKHAITPLEGTLPSATITTLPDDIIHYSEPRILTARESARLQTFPDTYQFTGKYTTGGPNRKNECPRYTQIGNAVPPLFAEAIGRMLKQLAS</sequence>
<evidence type="ECO:0000256" key="4">
    <source>
        <dbReference type="ARBA" id="ARBA00022691"/>
    </source>
</evidence>
<dbReference type="PRINTS" id="PR00105">
    <property type="entry name" value="C5METTRFRASE"/>
</dbReference>
<evidence type="ECO:0000313" key="11">
    <source>
        <dbReference type="Proteomes" id="UP001620408"/>
    </source>
</evidence>
<reference evidence="10 11" key="1">
    <citation type="submission" date="2020-10" db="EMBL/GenBank/DDBJ databases">
        <title>Phylogeny of dyella-like bacteria.</title>
        <authorList>
            <person name="Fu J."/>
        </authorList>
    </citation>
    <scope>NUCLEOTIDE SEQUENCE [LARGE SCALE GENOMIC DNA]</scope>
    <source>
        <strain evidence="10 11">BB4</strain>
    </source>
</reference>
<dbReference type="GO" id="GO:0032259">
    <property type="term" value="P:methylation"/>
    <property type="evidence" value="ECO:0007669"/>
    <property type="project" value="UniProtKB-KW"/>
</dbReference>
<feature type="active site" evidence="7">
    <location>
        <position position="109"/>
    </location>
</feature>
<evidence type="ECO:0000256" key="7">
    <source>
        <dbReference type="PROSITE-ProRule" id="PRU01016"/>
    </source>
</evidence>
<evidence type="ECO:0000256" key="1">
    <source>
        <dbReference type="ARBA" id="ARBA00011975"/>
    </source>
</evidence>
<keyword evidence="9" id="KW-0812">Transmembrane</keyword>
<dbReference type="Pfam" id="PF00145">
    <property type="entry name" value="DNA_methylase"/>
    <property type="match status" value="1"/>
</dbReference>
<organism evidence="10 11">
    <name type="scientific">Dyella koreensis</name>
    <dbReference type="NCBI Taxonomy" id="311235"/>
    <lineage>
        <taxon>Bacteria</taxon>
        <taxon>Pseudomonadati</taxon>
        <taxon>Pseudomonadota</taxon>
        <taxon>Gammaproteobacteria</taxon>
        <taxon>Lysobacterales</taxon>
        <taxon>Rhodanobacteraceae</taxon>
        <taxon>Dyella</taxon>
    </lineage>
</organism>
<comment type="catalytic activity">
    <reaction evidence="6">
        <text>a 2'-deoxycytidine in DNA + S-adenosyl-L-methionine = a 5-methyl-2'-deoxycytidine in DNA + S-adenosyl-L-homocysteine + H(+)</text>
        <dbReference type="Rhea" id="RHEA:13681"/>
        <dbReference type="Rhea" id="RHEA-COMP:11369"/>
        <dbReference type="Rhea" id="RHEA-COMP:11370"/>
        <dbReference type="ChEBI" id="CHEBI:15378"/>
        <dbReference type="ChEBI" id="CHEBI:57856"/>
        <dbReference type="ChEBI" id="CHEBI:59789"/>
        <dbReference type="ChEBI" id="CHEBI:85452"/>
        <dbReference type="ChEBI" id="CHEBI:85454"/>
        <dbReference type="EC" id="2.1.1.37"/>
    </reaction>
</comment>
<name>A0ABW8K943_9GAMM</name>
<dbReference type="PROSITE" id="PS51679">
    <property type="entry name" value="SAM_MT_C5"/>
    <property type="match status" value="1"/>
</dbReference>
<gene>
    <name evidence="10" type="ORF">ISS97_19265</name>
</gene>
<dbReference type="Gene3D" id="3.90.120.10">
    <property type="entry name" value="DNA Methylase, subunit A, domain 2"/>
    <property type="match status" value="1"/>
</dbReference>
<evidence type="ECO:0000256" key="3">
    <source>
        <dbReference type="ARBA" id="ARBA00022679"/>
    </source>
</evidence>
<protein>
    <recommendedName>
        <fullName evidence="1">DNA (cytosine-5-)-methyltransferase</fullName>
        <ecNumber evidence="1">2.1.1.37</ecNumber>
    </recommendedName>
</protein>
<comment type="similarity">
    <text evidence="7 8">Belongs to the class I-like SAM-binding methyltransferase superfamily. C5-methyltransferase family.</text>
</comment>
<keyword evidence="5" id="KW-0680">Restriction system</keyword>
<dbReference type="GO" id="GO:0008168">
    <property type="term" value="F:methyltransferase activity"/>
    <property type="evidence" value="ECO:0007669"/>
    <property type="project" value="UniProtKB-KW"/>
</dbReference>
<dbReference type="SUPFAM" id="SSF53335">
    <property type="entry name" value="S-adenosyl-L-methionine-dependent methyltransferases"/>
    <property type="match status" value="1"/>
</dbReference>
<evidence type="ECO:0000256" key="9">
    <source>
        <dbReference type="SAM" id="Phobius"/>
    </source>
</evidence>
<keyword evidence="2 7" id="KW-0489">Methyltransferase</keyword>
<comment type="caution">
    <text evidence="10">The sequence shown here is derived from an EMBL/GenBank/DDBJ whole genome shotgun (WGS) entry which is preliminary data.</text>
</comment>
<keyword evidence="4 7" id="KW-0949">S-adenosyl-L-methionine</keyword>
<evidence type="ECO:0000256" key="2">
    <source>
        <dbReference type="ARBA" id="ARBA00022603"/>
    </source>
</evidence>
<evidence type="ECO:0000256" key="5">
    <source>
        <dbReference type="ARBA" id="ARBA00022747"/>
    </source>
</evidence>
<dbReference type="Proteomes" id="UP001620408">
    <property type="component" value="Unassembled WGS sequence"/>
</dbReference>
<keyword evidence="9" id="KW-0472">Membrane</keyword>
<feature type="transmembrane region" description="Helical" evidence="9">
    <location>
        <begin position="20"/>
        <end position="39"/>
    </location>
</feature>
<dbReference type="NCBIfam" id="TIGR00675">
    <property type="entry name" value="dcm"/>
    <property type="match status" value="1"/>
</dbReference>
<dbReference type="EMBL" id="JADIKD010000012">
    <property type="protein sequence ID" value="MFK2919411.1"/>
    <property type="molecule type" value="Genomic_DNA"/>
</dbReference>
<evidence type="ECO:0000256" key="8">
    <source>
        <dbReference type="RuleBase" id="RU000416"/>
    </source>
</evidence>
<accession>A0ABW8K943</accession>
<dbReference type="EC" id="2.1.1.37" evidence="1"/>
<dbReference type="InterPro" id="IPR001525">
    <property type="entry name" value="C5_MeTfrase"/>
</dbReference>
<evidence type="ECO:0000256" key="6">
    <source>
        <dbReference type="ARBA" id="ARBA00047422"/>
    </source>
</evidence>
<dbReference type="RefSeq" id="WP_379984551.1">
    <property type="nucleotide sequence ID" value="NZ_JADIKD010000012.1"/>
</dbReference>
<dbReference type="PANTHER" id="PTHR10629:SF52">
    <property type="entry name" value="DNA (CYTOSINE-5)-METHYLTRANSFERASE 1"/>
    <property type="match status" value="1"/>
</dbReference>
<keyword evidence="3 7" id="KW-0808">Transferase</keyword>
<keyword evidence="11" id="KW-1185">Reference proteome</keyword>
<dbReference type="InterPro" id="IPR029063">
    <property type="entry name" value="SAM-dependent_MTases_sf"/>
</dbReference>
<proteinExistence type="inferred from homology"/>
<evidence type="ECO:0000313" key="10">
    <source>
        <dbReference type="EMBL" id="MFK2919411.1"/>
    </source>
</evidence>
<keyword evidence="9" id="KW-1133">Transmembrane helix</keyword>
<dbReference type="InterPro" id="IPR050390">
    <property type="entry name" value="C5-Methyltransferase"/>
</dbReference>